<name>Q83FS7_TROWT</name>
<dbReference type="Pfam" id="PF03699">
    <property type="entry name" value="UPF0182"/>
    <property type="match status" value="1"/>
</dbReference>
<dbReference type="GO" id="GO:0016020">
    <property type="term" value="C:membrane"/>
    <property type="evidence" value="ECO:0007669"/>
    <property type="project" value="InterPro"/>
</dbReference>
<reference evidence="5 6" key="1">
    <citation type="journal article" date="2003" name="Genome Res.">
        <title>Tropheryma whipplei twist: a human pathogenic Actinobacteria with a reduced genome.</title>
        <authorList>
            <person name="Raoult D."/>
            <person name="Ogata H."/>
            <person name="Audic S."/>
            <person name="Robert C."/>
            <person name="Suhre K."/>
            <person name="Drancourt M."/>
            <person name="Claverie J.-M."/>
        </authorList>
    </citation>
    <scope>NUCLEOTIDE SEQUENCE [LARGE SCALE GENOMIC DNA]</scope>
    <source>
        <strain evidence="5 6">Twist</strain>
    </source>
</reference>
<gene>
    <name evidence="5" type="ordered locus">TWT_626</name>
</gene>
<sequence length="522" mass="57242">MVMTVPQMGSQSFLSQVSQQPGLLGKYEPRIYFGRKSPPYSIVGAPSGAAPFEFDYPSSSGGESYTTFKGSGGPKLDSFLKRLIYAMKFGSEQILLSSQVGDYSQILYDRDPIKRVGKVAPWLRLDRNPYPSVVDGRIVWIVDGYTTSDQFPYSDLNSFTTLSQDSQSLPALVNGSDSINYIRNSVKATVDAYSGQVKLYAWDPNDPILKVWEKVFPGTLHPIKEISGDLMSHVRYPLELFNIQRQILARYHVTDPGVFFSHEDAWGIPIDPQKSEPVMQSTGQRRSRTVFSVAQPPYYLTMRMPGQNLAAYSIYSVFIPKSTGENSRSVLTGYLSANSDAGNIPGQISPDYGKLTLLRLSKDQTVPGPGQIQNAFDSDPKVGNQLNILRQGGQTRVLPGNLLTLPVGGGFLYVQPVYVQSTGSTSYTLLQKVLAAFGNKIAFESTLNQALDSLFAGNSGASNSGTSDISIHPPPHSDLIAQIKAALREKVDALTNKDLVKYAQADSKLNELLSRYLDANRG</sequence>
<organism evidence="5 6">
    <name type="scientific">Tropheryma whipplei (strain Twist)</name>
    <name type="common">Whipple's bacillus</name>
    <dbReference type="NCBI Taxonomy" id="203267"/>
    <lineage>
        <taxon>Bacteria</taxon>
        <taxon>Bacillati</taxon>
        <taxon>Actinomycetota</taxon>
        <taxon>Actinomycetes</taxon>
        <taxon>Micrococcales</taxon>
        <taxon>Tropherymataceae</taxon>
        <taxon>Tropheryma</taxon>
    </lineage>
</organism>
<dbReference type="KEGG" id="twh:TWT_626"/>
<keyword evidence="6" id="KW-1185">Reference proteome</keyword>
<evidence type="ECO:0000313" key="5">
    <source>
        <dbReference type="EMBL" id="AAO44723.1"/>
    </source>
</evidence>
<dbReference type="Proteomes" id="UP000002200">
    <property type="component" value="Chromosome"/>
</dbReference>
<accession>Q83FS7</accession>
<proteinExistence type="predicted"/>
<dbReference type="GO" id="GO:0005576">
    <property type="term" value="C:extracellular region"/>
    <property type="evidence" value="ECO:0007669"/>
    <property type="project" value="TreeGrafter"/>
</dbReference>
<dbReference type="STRING" id="203267.TWT_626"/>
<dbReference type="HOGENOM" id="CLU_034464_0_0_11"/>
<dbReference type="EMBL" id="AE014184">
    <property type="protein sequence ID" value="AAO44723.1"/>
    <property type="molecule type" value="Genomic_DNA"/>
</dbReference>
<evidence type="ECO:0000256" key="4">
    <source>
        <dbReference type="ARBA" id="ARBA00023136"/>
    </source>
</evidence>
<keyword evidence="4" id="KW-0472">Membrane</keyword>
<evidence type="ECO:0000256" key="3">
    <source>
        <dbReference type="ARBA" id="ARBA00022989"/>
    </source>
</evidence>
<dbReference type="InterPro" id="IPR005372">
    <property type="entry name" value="UPF0182"/>
</dbReference>
<keyword evidence="1" id="KW-1003">Cell membrane</keyword>
<evidence type="ECO:0000256" key="2">
    <source>
        <dbReference type="ARBA" id="ARBA00022692"/>
    </source>
</evidence>
<evidence type="ECO:0000313" key="6">
    <source>
        <dbReference type="Proteomes" id="UP000002200"/>
    </source>
</evidence>
<dbReference type="AlphaFoldDB" id="Q83FS7"/>
<dbReference type="PANTHER" id="PTHR39344:SF1">
    <property type="entry name" value="UPF0182 PROTEIN SLL1060"/>
    <property type="match status" value="1"/>
</dbReference>
<evidence type="ECO:0000256" key="1">
    <source>
        <dbReference type="ARBA" id="ARBA00022475"/>
    </source>
</evidence>
<dbReference type="eggNOG" id="COG1615">
    <property type="taxonomic scope" value="Bacteria"/>
</dbReference>
<dbReference type="PANTHER" id="PTHR39344">
    <property type="entry name" value="UPF0182 PROTEIN SLL1060"/>
    <property type="match status" value="1"/>
</dbReference>
<keyword evidence="2" id="KW-0812">Transmembrane</keyword>
<protein>
    <submittedName>
        <fullName evidence="5">Uncharacterized protein</fullName>
    </submittedName>
</protein>
<keyword evidence="3" id="KW-1133">Transmembrane helix</keyword>